<reference evidence="1 2" key="1">
    <citation type="submission" date="2018-06" db="EMBL/GenBank/DDBJ databases">
        <authorList>
            <consortium name="Pathogen Informatics"/>
            <person name="Doyle S."/>
        </authorList>
    </citation>
    <scope>NUCLEOTIDE SEQUENCE [LARGE SCALE GENOMIC DNA]</scope>
    <source>
        <strain evidence="1 2">NCTC10764</strain>
    </source>
</reference>
<gene>
    <name evidence="1" type="ORF">NCTC10764_06279</name>
</gene>
<accession>A0A2X6FLX5</accession>
<name>A0A2X6FLX5_ECOLX</name>
<protein>
    <submittedName>
        <fullName evidence="1">Uncharacterized protein</fullName>
    </submittedName>
</protein>
<dbReference type="Proteomes" id="UP000255201">
    <property type="component" value="Unassembled WGS sequence"/>
</dbReference>
<evidence type="ECO:0000313" key="2">
    <source>
        <dbReference type="Proteomes" id="UP000255201"/>
    </source>
</evidence>
<dbReference type="AlphaFoldDB" id="A0A2X6FLX5"/>
<organism evidence="1 2">
    <name type="scientific">Escherichia coli</name>
    <dbReference type="NCBI Taxonomy" id="562"/>
    <lineage>
        <taxon>Bacteria</taxon>
        <taxon>Pseudomonadati</taxon>
        <taxon>Pseudomonadota</taxon>
        <taxon>Gammaproteobacteria</taxon>
        <taxon>Enterobacterales</taxon>
        <taxon>Enterobacteriaceae</taxon>
        <taxon>Escherichia</taxon>
    </lineage>
</organism>
<proteinExistence type="predicted"/>
<sequence length="68" mass="7630">MGVGVRRNKQPAVFLIFPDTTHPVTDGEGITVMLNPLQVTDGFHVVGQHSTDGNRRFLNFLFHQVGRR</sequence>
<dbReference type="EMBL" id="UFZL01000004">
    <property type="protein sequence ID" value="STE82204.1"/>
    <property type="molecule type" value="Genomic_DNA"/>
</dbReference>
<evidence type="ECO:0000313" key="1">
    <source>
        <dbReference type="EMBL" id="STE82204.1"/>
    </source>
</evidence>